<comment type="subcellular location">
    <subcellularLocation>
        <location evidence="5">Cell membrane</location>
        <topology evidence="5">Peripheral membrane protein</topology>
        <orientation evidence="5">Cytoplasmic side</orientation>
    </subcellularLocation>
    <text evidence="5">Localizes to the Z ring in an FtsZ-dependent manner. Targeted to the membrane through a conserved C-terminal amphipathic helix.</text>
</comment>
<dbReference type="HAMAP" id="MF_02033">
    <property type="entry name" value="FtsA"/>
    <property type="match status" value="1"/>
</dbReference>
<evidence type="ECO:0000256" key="2">
    <source>
        <dbReference type="ARBA" id="ARBA00022618"/>
    </source>
</evidence>
<keyword evidence="1 5" id="KW-1003">Cell membrane</keyword>
<dbReference type="EMBL" id="AMSD01000001">
    <property type="protein sequence ID" value="EPE37719.1"/>
    <property type="molecule type" value="Genomic_DNA"/>
</dbReference>
<dbReference type="Gene3D" id="3.30.1490.110">
    <property type="match status" value="1"/>
</dbReference>
<evidence type="ECO:0000256" key="3">
    <source>
        <dbReference type="ARBA" id="ARBA00023136"/>
    </source>
</evidence>
<dbReference type="Pfam" id="PF14450">
    <property type="entry name" value="FtsA"/>
    <property type="match status" value="1"/>
</dbReference>
<keyword evidence="2 5" id="KW-0132">Cell division</keyword>
<accession>S3DKS3</accession>
<dbReference type="InterPro" id="IPR050696">
    <property type="entry name" value="FtsA/MreB"/>
</dbReference>
<keyword evidence="9" id="KW-1185">Reference proteome</keyword>
<dbReference type="GO" id="GO:0043093">
    <property type="term" value="P:FtsZ-dependent cytokinesis"/>
    <property type="evidence" value="ECO:0007669"/>
    <property type="project" value="UniProtKB-UniRule"/>
</dbReference>
<evidence type="ECO:0000256" key="6">
    <source>
        <dbReference type="PIRNR" id="PIRNR003101"/>
    </source>
</evidence>
<dbReference type="FunFam" id="3.30.1490.110:FF:000001">
    <property type="entry name" value="Cell division protein FtsA"/>
    <property type="match status" value="1"/>
</dbReference>
<dbReference type="GO" id="GO:0009898">
    <property type="term" value="C:cytoplasmic side of plasma membrane"/>
    <property type="evidence" value="ECO:0007669"/>
    <property type="project" value="UniProtKB-UniRule"/>
</dbReference>
<keyword evidence="3 5" id="KW-0472">Membrane</keyword>
<comment type="caution">
    <text evidence="8">The sequence shown here is derived from an EMBL/GenBank/DDBJ whole genome shotgun (WGS) entry which is preliminary data.</text>
</comment>
<dbReference type="Pfam" id="PF02491">
    <property type="entry name" value="SHS2_FTSA"/>
    <property type="match status" value="1"/>
</dbReference>
<keyword evidence="4 5" id="KW-0131">Cell cycle</keyword>
<evidence type="ECO:0000256" key="4">
    <source>
        <dbReference type="ARBA" id="ARBA00023306"/>
    </source>
</evidence>
<comment type="similarity">
    <text evidence="5 6">Belongs to the FtsA/MreB family.</text>
</comment>
<dbReference type="InterPro" id="IPR003494">
    <property type="entry name" value="SHS2_FtsA"/>
</dbReference>
<evidence type="ECO:0000256" key="1">
    <source>
        <dbReference type="ARBA" id="ARBA00022475"/>
    </source>
</evidence>
<organism evidence="8 9">
    <name type="scientific">Candidatus Photodesmus katoptron Akat1</name>
    <dbReference type="NCBI Taxonomy" id="1236703"/>
    <lineage>
        <taxon>Bacteria</taxon>
        <taxon>Pseudomonadati</taxon>
        <taxon>Pseudomonadota</taxon>
        <taxon>Gammaproteobacteria</taxon>
        <taxon>Vibrionales</taxon>
        <taxon>Vibrionaceae</taxon>
        <taxon>Candidatus Photodesmus</taxon>
    </lineage>
</organism>
<gene>
    <name evidence="5" type="primary">ftsA</name>
    <name evidence="8" type="ORF">O1U_0178</name>
</gene>
<dbReference type="InterPro" id="IPR020823">
    <property type="entry name" value="Cell_div_FtsA"/>
</dbReference>
<dbReference type="eggNOG" id="COG0849">
    <property type="taxonomic scope" value="Bacteria"/>
</dbReference>
<dbReference type="PANTHER" id="PTHR32432:SF4">
    <property type="entry name" value="CELL DIVISION PROTEIN FTSA"/>
    <property type="match status" value="1"/>
</dbReference>
<dbReference type="STRING" id="28176.CF66_2242"/>
<sequence>MTRASSDEKIIVALDIGTAAVSALIAEILPDSQINILGAGYTPSKGMKKGGVSDLDLIVKSVQKALEQAELMAGYEISEVFLSLSDKHINSRIEKGMGIVTDQEVSQKDIDRVIYTAKSIKISDEEKILHVIPQEFTLDYQEGIKNPLGLSGVRMEVSVHLISCHTDMAKNIIKVAERCGIKVKQLVYSGLATSNAVITDDEREHGICVVDIGAGTMDLSIWTDGVLRHTEVFSYAGDSVTNDIAFAFGITVNDAEEIKIRHGSAVHASTDKDDIINIPSIGTRTPQILRREMLSSVIEPRYTELMTLVNQVINVVQGKLYKNGLKHHLASGIVLTGGASKIDGLVECAERVFNNQVRVCQPIGVHGLTDCVKEPYHSTVVGLLHYAKNSQIANGIGYSKVNHQSISGFIGRLRNWIKKEF</sequence>
<dbReference type="PIRSF" id="PIRSF003101">
    <property type="entry name" value="FtsA"/>
    <property type="match status" value="1"/>
</dbReference>
<dbReference type="AlphaFoldDB" id="S3DKS3"/>
<evidence type="ECO:0000259" key="7">
    <source>
        <dbReference type="SMART" id="SM00842"/>
    </source>
</evidence>
<dbReference type="PATRIC" id="fig|1236703.3.peg.168"/>
<dbReference type="CDD" id="cd24048">
    <property type="entry name" value="ASKHA_NBD_FtsA"/>
    <property type="match status" value="1"/>
</dbReference>
<feature type="domain" description="SHS2" evidence="7">
    <location>
        <begin position="11"/>
        <end position="197"/>
    </location>
</feature>
<dbReference type="InterPro" id="IPR043129">
    <property type="entry name" value="ATPase_NBD"/>
</dbReference>
<protein>
    <recommendedName>
        <fullName evidence="5 6">Cell division protein FtsA</fullName>
    </recommendedName>
</protein>
<dbReference type="PANTHER" id="PTHR32432">
    <property type="entry name" value="CELL DIVISION PROTEIN FTSA-RELATED"/>
    <property type="match status" value="1"/>
</dbReference>
<comment type="function">
    <text evidence="5 6">Cell division protein that is involved in the assembly of the Z ring. May serve as a membrane anchor for the Z ring.</text>
</comment>
<dbReference type="NCBIfam" id="TIGR01174">
    <property type="entry name" value="ftsA"/>
    <property type="match status" value="1"/>
</dbReference>
<dbReference type="Gene3D" id="3.30.420.40">
    <property type="match status" value="1"/>
</dbReference>
<evidence type="ECO:0000313" key="9">
    <source>
        <dbReference type="Proteomes" id="UP000053688"/>
    </source>
</evidence>
<dbReference type="SMART" id="SM00842">
    <property type="entry name" value="FtsA"/>
    <property type="match status" value="1"/>
</dbReference>
<comment type="subunit">
    <text evidence="5">Self-interacts. Interacts with FtsZ.</text>
</comment>
<proteinExistence type="inferred from homology"/>
<reference evidence="8 9" key="1">
    <citation type="journal article" date="2014" name="Environ. Microbiol.">
        <title>Genomic signatures of obligate host dependence in the luminous bacterial symbiont of a vertebrate.</title>
        <authorList>
            <person name="Hendry T.A."/>
            <person name="de Wet J.R."/>
            <person name="Dunlap P.V."/>
        </authorList>
    </citation>
    <scope>NUCLEOTIDE SEQUENCE [LARGE SCALE GENOMIC DNA]</scope>
    <source>
        <strain evidence="8 9">Akat1</strain>
    </source>
</reference>
<evidence type="ECO:0000313" key="8">
    <source>
        <dbReference type="EMBL" id="EPE37719.1"/>
    </source>
</evidence>
<name>S3DKS3_9GAMM</name>
<dbReference type="RefSeq" id="WP_016503517.1">
    <property type="nucleotide sequence ID" value="NZ_AMSD01000001.1"/>
</dbReference>
<dbReference type="GO" id="GO:0032153">
    <property type="term" value="C:cell division site"/>
    <property type="evidence" value="ECO:0007669"/>
    <property type="project" value="UniProtKB-UniRule"/>
</dbReference>
<dbReference type="NCBIfam" id="NF007009">
    <property type="entry name" value="PRK09472.1"/>
    <property type="match status" value="1"/>
</dbReference>
<evidence type="ECO:0000256" key="5">
    <source>
        <dbReference type="HAMAP-Rule" id="MF_02033"/>
    </source>
</evidence>
<dbReference type="SUPFAM" id="SSF53067">
    <property type="entry name" value="Actin-like ATPase domain"/>
    <property type="match status" value="2"/>
</dbReference>
<dbReference type="Proteomes" id="UP000053688">
    <property type="component" value="Unassembled WGS sequence"/>
</dbReference>